<comment type="caution">
    <text evidence="1">The sequence shown here is derived from an EMBL/GenBank/DDBJ whole genome shotgun (WGS) entry which is preliminary data.</text>
</comment>
<dbReference type="Pfam" id="PF02106">
    <property type="entry name" value="Fanconi_C"/>
    <property type="match status" value="3"/>
</dbReference>
<dbReference type="PANTHER" id="PTHR16798">
    <property type="entry name" value="FANCONI ANEMIA GROUP C PROTEIN FANCC"/>
    <property type="match status" value="1"/>
</dbReference>
<organism evidence="1 2">
    <name type="scientific">Labeo rohita</name>
    <name type="common">Indian major carp</name>
    <name type="synonym">Cyprinus rohita</name>
    <dbReference type="NCBI Taxonomy" id="84645"/>
    <lineage>
        <taxon>Eukaryota</taxon>
        <taxon>Metazoa</taxon>
        <taxon>Chordata</taxon>
        <taxon>Craniata</taxon>
        <taxon>Vertebrata</taxon>
        <taxon>Euteleostomi</taxon>
        <taxon>Actinopterygii</taxon>
        <taxon>Neopterygii</taxon>
        <taxon>Teleostei</taxon>
        <taxon>Ostariophysi</taxon>
        <taxon>Cypriniformes</taxon>
        <taxon>Cyprinidae</taxon>
        <taxon>Labeoninae</taxon>
        <taxon>Labeonini</taxon>
        <taxon>Labeo</taxon>
    </lineage>
</organism>
<accession>A0ABQ8MG82</accession>
<dbReference type="Proteomes" id="UP000830375">
    <property type="component" value="Unassembled WGS sequence"/>
</dbReference>
<reference evidence="1 2" key="1">
    <citation type="submission" date="2022-01" db="EMBL/GenBank/DDBJ databases">
        <title>A high-quality chromosome-level genome assembly of rohu carp, Labeo rohita.</title>
        <authorList>
            <person name="Arick M.A. II"/>
            <person name="Hsu C.-Y."/>
            <person name="Magbanua Z."/>
            <person name="Pechanova O."/>
            <person name="Grover C."/>
            <person name="Miller E."/>
            <person name="Thrash A."/>
            <person name="Ezzel L."/>
            <person name="Alam S."/>
            <person name="Benzie J."/>
            <person name="Hamilton M."/>
            <person name="Karsi A."/>
            <person name="Lawrence M.L."/>
            <person name="Peterson D.G."/>
        </authorList>
    </citation>
    <scope>NUCLEOTIDE SEQUENCE [LARGE SCALE GENOMIC DNA]</scope>
    <source>
        <strain evidence="2">BAU-BD-2019</strain>
        <tissue evidence="1">Blood</tissue>
    </source>
</reference>
<dbReference type="EMBL" id="JACTAM010000008">
    <property type="protein sequence ID" value="KAI2661576.1"/>
    <property type="molecule type" value="Genomic_DNA"/>
</dbReference>
<keyword evidence="2" id="KW-1185">Reference proteome</keyword>
<dbReference type="PANTHER" id="PTHR16798:SF0">
    <property type="entry name" value="FANCONI ANEMIA GROUP C PROTEIN"/>
    <property type="match status" value="1"/>
</dbReference>
<protein>
    <submittedName>
        <fullName evidence="1">Fanconi anemia group C protein</fullName>
    </submittedName>
</protein>
<name>A0ABQ8MG82_LABRO</name>
<dbReference type="InterPro" id="IPR000686">
    <property type="entry name" value="FANCC"/>
</dbReference>
<evidence type="ECO:0000313" key="1">
    <source>
        <dbReference type="EMBL" id="KAI2661576.1"/>
    </source>
</evidence>
<proteinExistence type="predicted"/>
<sequence>MFVNRKPEQNKEFVRVSCCQTERQKSSQTVLTSLDRACGLEKMEAVSETDVQFWMAKAVNWGEATSCSAVLDISRHLGSLRSFLQQVLQGLQQMRPFAPADLPLALHSVPLGAWCVGKENKILQAFLFQFTMATLPKCNHAFHFHHMRHASAPLTAFSNNRFSHSLLGTAGKGRFHGPVNGFLPKPGTVGCPLAMRPCRFLLLMSQSSTSEAMKTFPFVGQFLGRLCWNPCVIADERSQRLLLRCLSCLYSAEPLNAVERKANTWIKSSHRWFTISNTEPLAFLADSNMFFDLYEGKWSQRELTIPSAAAEFVRMRQLDSLSPHQRDQTMPDGSSASPGLLGVWKQSSERLNMLCHLVSDEEGSVAHATVKHAGLTPKQYHSEALQKVVSLMTDEVIKSCDGLPNISARCSDGNIHTISTACVALVTYPQMSPLIGVLLKHSLLCGSSCLNPEFIKEVNEALISKRLVLEDEAIVNLWCYSPTCLEGAAVSLLESVLSDQETMIQSLDKHVNASYLPQASAHHCHIFLTVNEIYRNVLTEIDENLAVRALIQVFTACFLQRLNGQEPQERLPLRAFFPHVTLSLLTPLLTAPSEVPREAWLDHLSWIRSLLQSVTENEEAGEDVRAYQAVFEAWFLLVQCGYWVDTAAELLVLAAPENAEPLLWLLTFFHHPTNRGHQRSQQTAVAREAWTHLRMLFLTSPPPPRHLSAVKELLSSSLSSNLVLQLFSNFAVFSRGPVSIITEIADKVLTEADVKRRAPWSLASIRCRLNSGATRDDKVHSRLRTLQDTLLQT</sequence>
<evidence type="ECO:0000313" key="2">
    <source>
        <dbReference type="Proteomes" id="UP000830375"/>
    </source>
</evidence>
<gene>
    <name evidence="1" type="ORF">H4Q32_007211</name>
</gene>